<keyword evidence="1" id="KW-1133">Transmembrane helix</keyword>
<feature type="transmembrane region" description="Helical" evidence="1">
    <location>
        <begin position="20"/>
        <end position="43"/>
    </location>
</feature>
<keyword evidence="1" id="KW-0812">Transmembrane</keyword>
<proteinExistence type="predicted"/>
<evidence type="ECO:0000256" key="1">
    <source>
        <dbReference type="SAM" id="Phobius"/>
    </source>
</evidence>
<dbReference type="STRING" id="28092.WM40_10330"/>
<evidence type="ECO:0000313" key="2">
    <source>
        <dbReference type="EMBL" id="KKB63705.1"/>
    </source>
</evidence>
<dbReference type="OrthoDB" id="9791166at2"/>
<dbReference type="AlphaFoldDB" id="A0A0F5K1A9"/>
<feature type="transmembrane region" description="Helical" evidence="1">
    <location>
        <begin position="195"/>
        <end position="217"/>
    </location>
</feature>
<feature type="transmembrane region" description="Helical" evidence="1">
    <location>
        <begin position="389"/>
        <end position="410"/>
    </location>
</feature>
<dbReference type="PANTHER" id="PTHR34219:SF1">
    <property type="entry name" value="PEPSY DOMAIN-CONTAINING PROTEIN"/>
    <property type="match status" value="1"/>
</dbReference>
<feature type="transmembrane region" description="Helical" evidence="1">
    <location>
        <begin position="430"/>
        <end position="457"/>
    </location>
</feature>
<reference evidence="2 3" key="1">
    <citation type="submission" date="2015-03" db="EMBL/GenBank/DDBJ databases">
        <title>Draft Genome Sequence of Burkholderia andropogonis type strain ICMP2807, isolated from Sorghum bicolor.</title>
        <authorList>
            <person name="Lopes-Santos L."/>
            <person name="Castro D.B."/>
            <person name="Ottoboni L.M."/>
            <person name="Park D."/>
            <person name="Weirc B.S."/>
            <person name="Destefano S.A."/>
        </authorList>
    </citation>
    <scope>NUCLEOTIDE SEQUENCE [LARGE SCALE GENOMIC DNA]</scope>
    <source>
        <strain evidence="2 3">ICMP2807</strain>
    </source>
</reference>
<dbReference type="PATRIC" id="fig|28092.6.peg.2440"/>
<organism evidence="2 3">
    <name type="scientific">Robbsia andropogonis</name>
    <dbReference type="NCBI Taxonomy" id="28092"/>
    <lineage>
        <taxon>Bacteria</taxon>
        <taxon>Pseudomonadati</taxon>
        <taxon>Pseudomonadota</taxon>
        <taxon>Betaproteobacteria</taxon>
        <taxon>Burkholderiales</taxon>
        <taxon>Burkholderiaceae</taxon>
        <taxon>Robbsia</taxon>
    </lineage>
</organism>
<dbReference type="PANTHER" id="PTHR34219">
    <property type="entry name" value="IRON-REGULATED INNER MEMBRANE PROTEIN-RELATED"/>
    <property type="match status" value="1"/>
</dbReference>
<sequence>MPRGDDAQAAARYRMLWRWHFYAGLFVMPFLVVLAVTGILYCFQPQIDRLLHRDLFVVPVSTGPRLSYDILLDKAKNAEPSRAVATTLSVESAPDRSVEYRFKLANGEKESVFVNPYTGAILGRLSVEHRFTQQVRMIHRGLLLGKPGEIVMELVGCWTLVMLGTGVAMWWPSSRQPARLWPDKRRTGRAWWRDAHMALGAWVVMGALAFVLSGLPWTSTWGKWFKQVVTTARVGYPLDTYAPQSVHSLPPGAAPSAARQPDAHSDVMPGMVMDDLPVKQLPWAVGALPVPTTAAENAPSISIDRVVALAAAHHVTSGYQIVLPKRPTDVYTVTYFALDPRDERTLHIDRYDGRVLKDIGFRDYGFMGAAVSYGTSLHMGRVFGLANQLLCTAISLSIMALALSGFWLWLKRRPTGQLAAPARPASVPAMRAWIVGLAGLGILFPLLGLTLLLTWLFDNWIAGRHDRGTVPV</sequence>
<feature type="transmembrane region" description="Helical" evidence="1">
    <location>
        <begin position="150"/>
        <end position="171"/>
    </location>
</feature>
<dbReference type="EMBL" id="LAQU01000008">
    <property type="protein sequence ID" value="KKB63705.1"/>
    <property type="molecule type" value="Genomic_DNA"/>
</dbReference>
<accession>A0A0F5K1A9</accession>
<evidence type="ECO:0000313" key="3">
    <source>
        <dbReference type="Proteomes" id="UP000033618"/>
    </source>
</evidence>
<dbReference type="Proteomes" id="UP000033618">
    <property type="component" value="Unassembled WGS sequence"/>
</dbReference>
<gene>
    <name evidence="2" type="ORF">WM40_10330</name>
</gene>
<dbReference type="Pfam" id="PF03929">
    <property type="entry name" value="PepSY_TM"/>
    <property type="match status" value="1"/>
</dbReference>
<keyword evidence="1" id="KW-0472">Membrane</keyword>
<dbReference type="InterPro" id="IPR005625">
    <property type="entry name" value="PepSY-ass_TM"/>
</dbReference>
<protein>
    <submittedName>
        <fullName evidence="2">Peptidase</fullName>
    </submittedName>
</protein>
<comment type="caution">
    <text evidence="2">The sequence shown here is derived from an EMBL/GenBank/DDBJ whole genome shotgun (WGS) entry which is preliminary data.</text>
</comment>
<keyword evidence="3" id="KW-1185">Reference proteome</keyword>
<name>A0A0F5K1A9_9BURK</name>